<dbReference type="InterPro" id="IPR010131">
    <property type="entry name" value="MdtP/NodT-like"/>
</dbReference>
<evidence type="ECO:0000313" key="2">
    <source>
        <dbReference type="EMBL" id="KVW93993.1"/>
    </source>
</evidence>
<proteinExistence type="inferred from homology"/>
<evidence type="ECO:0000256" key="1">
    <source>
        <dbReference type="ARBA" id="ARBA00007613"/>
    </source>
</evidence>
<keyword evidence="3" id="KW-1185">Reference proteome</keyword>
<dbReference type="EMBL" id="LDUG01000038">
    <property type="protein sequence ID" value="KVW93993.1"/>
    <property type="molecule type" value="Genomic_DNA"/>
</dbReference>
<dbReference type="SUPFAM" id="SSF56954">
    <property type="entry name" value="Outer membrane efflux proteins (OEP)"/>
    <property type="match status" value="1"/>
</dbReference>
<dbReference type="InterPro" id="IPR003423">
    <property type="entry name" value="OMP_efflux"/>
</dbReference>
<gene>
    <name evidence="2" type="ORF">ABW22_13515</name>
</gene>
<comment type="caution">
    <text evidence="2">The sequence shown here is derived from an EMBL/GenBank/DDBJ whole genome shotgun (WGS) entry which is preliminary data.</text>
</comment>
<accession>A0A125BC08</accession>
<dbReference type="PATRIC" id="fig|36861.3.peg.2494"/>
<reference evidence="2 3" key="1">
    <citation type="journal article" date="2015" name="Appl. Environ. Microbiol.">
        <title>Aerobic and Anaerobic Thiosulfate Oxidation by a Cold-Adapted, Subglacial Chemoautotroph.</title>
        <authorList>
            <person name="Harrold Z.R."/>
            <person name="Skidmore M.L."/>
            <person name="Hamilton T.L."/>
            <person name="Desch L."/>
            <person name="Amada K."/>
            <person name="van Gelder W."/>
            <person name="Glover K."/>
            <person name="Roden E.E."/>
            <person name="Boyd E.S."/>
        </authorList>
    </citation>
    <scope>NUCLEOTIDE SEQUENCE [LARGE SCALE GENOMIC DNA]</scope>
    <source>
        <strain evidence="2 3">RG</strain>
    </source>
</reference>
<evidence type="ECO:0000313" key="3">
    <source>
        <dbReference type="Proteomes" id="UP000064243"/>
    </source>
</evidence>
<dbReference type="PANTHER" id="PTHR30203">
    <property type="entry name" value="OUTER MEMBRANE CATION EFFLUX PROTEIN"/>
    <property type="match status" value="1"/>
</dbReference>
<dbReference type="Proteomes" id="UP000064243">
    <property type="component" value="Unassembled WGS sequence"/>
</dbReference>
<sequence length="232" mass="26079">QTNLKNELIALENERFQTQARLNALVARPASAPLAEPERLRPLPAPVKLDYAALEDRVRGRNPQLFSEDARLKAAEKTRELIYKNRYPDFTVGIAPVQYRSAIKEWMLMVELNIPLQQSSRRSQEREAEAMLSAARARKDSATNQVLSDLSENLSGLDAARRTEMAIANSLLPQAEITFKAALASYENGKVDFATLLDAQRQIRQAKQNQIKLQAQGQARLADIERLLGEDL</sequence>
<dbReference type="Pfam" id="PF02321">
    <property type="entry name" value="OEP"/>
    <property type="match status" value="1"/>
</dbReference>
<dbReference type="PANTHER" id="PTHR30203:SF24">
    <property type="entry name" value="BLR4935 PROTEIN"/>
    <property type="match status" value="1"/>
</dbReference>
<name>A0A125BC08_THIDE</name>
<dbReference type="Gene3D" id="1.20.1600.10">
    <property type="entry name" value="Outer membrane efflux proteins (OEP)"/>
    <property type="match status" value="1"/>
</dbReference>
<dbReference type="AlphaFoldDB" id="A0A125BC08"/>
<dbReference type="RefSeq" id="WP_162264490.1">
    <property type="nucleotide sequence ID" value="NZ_LDUG01000038.1"/>
</dbReference>
<comment type="similarity">
    <text evidence="1">Belongs to the outer membrane factor (OMF) (TC 1.B.17) family.</text>
</comment>
<dbReference type="GO" id="GO:0015562">
    <property type="term" value="F:efflux transmembrane transporter activity"/>
    <property type="evidence" value="ECO:0007669"/>
    <property type="project" value="InterPro"/>
</dbReference>
<organism evidence="2 3">
    <name type="scientific">Thiobacillus denitrificans</name>
    <dbReference type="NCBI Taxonomy" id="36861"/>
    <lineage>
        <taxon>Bacteria</taxon>
        <taxon>Pseudomonadati</taxon>
        <taxon>Pseudomonadota</taxon>
        <taxon>Betaproteobacteria</taxon>
        <taxon>Nitrosomonadales</taxon>
        <taxon>Thiobacillaceae</taxon>
        <taxon>Thiobacillus</taxon>
    </lineage>
</organism>
<protein>
    <submittedName>
        <fullName evidence="2">Transporter</fullName>
    </submittedName>
</protein>
<feature type="non-terminal residue" evidence="2">
    <location>
        <position position="1"/>
    </location>
</feature>